<dbReference type="AlphaFoldDB" id="A0A9D1NDU2"/>
<evidence type="ECO:0000256" key="1">
    <source>
        <dbReference type="ARBA" id="ARBA00001946"/>
    </source>
</evidence>
<evidence type="ECO:0000256" key="8">
    <source>
        <dbReference type="ARBA" id="ARBA00023264"/>
    </source>
</evidence>
<dbReference type="EMBL" id="DVOH01000054">
    <property type="protein sequence ID" value="HIV00772.1"/>
    <property type="molecule type" value="Genomic_DNA"/>
</dbReference>
<dbReference type="SUPFAM" id="SSF111331">
    <property type="entry name" value="NAD kinase/diacylglycerol kinase-like"/>
    <property type="match status" value="1"/>
</dbReference>
<dbReference type="GO" id="GO:0005524">
    <property type="term" value="F:ATP binding"/>
    <property type="evidence" value="ECO:0007669"/>
    <property type="project" value="UniProtKB-KW"/>
</dbReference>
<dbReference type="GO" id="GO:0016301">
    <property type="term" value="F:kinase activity"/>
    <property type="evidence" value="ECO:0007669"/>
    <property type="project" value="UniProtKB-KW"/>
</dbReference>
<protein>
    <submittedName>
        <fullName evidence="10">YegS/Rv2252/BmrU family lipid kinase</fullName>
    </submittedName>
</protein>
<feature type="domain" description="DAGKc" evidence="9">
    <location>
        <begin position="1"/>
        <end position="127"/>
    </location>
</feature>
<keyword evidence="8" id="KW-1208">Phospholipid metabolism</keyword>
<evidence type="ECO:0000256" key="4">
    <source>
        <dbReference type="ARBA" id="ARBA00022741"/>
    </source>
</evidence>
<dbReference type="InterPro" id="IPR016064">
    <property type="entry name" value="NAD/diacylglycerol_kinase_sf"/>
</dbReference>
<dbReference type="InterPro" id="IPR001206">
    <property type="entry name" value="Diacylglycerol_kinase_cat_dom"/>
</dbReference>
<dbReference type="Pfam" id="PF19279">
    <property type="entry name" value="YegS_C"/>
    <property type="match status" value="1"/>
</dbReference>
<comment type="similarity">
    <text evidence="2">Belongs to the diacylglycerol/lipid kinase family.</text>
</comment>
<dbReference type="PANTHER" id="PTHR12358">
    <property type="entry name" value="SPHINGOSINE KINASE"/>
    <property type="match status" value="1"/>
</dbReference>
<dbReference type="InterPro" id="IPR017438">
    <property type="entry name" value="ATP-NAD_kinase_N"/>
</dbReference>
<dbReference type="Gene3D" id="2.60.200.40">
    <property type="match status" value="1"/>
</dbReference>
<evidence type="ECO:0000256" key="5">
    <source>
        <dbReference type="ARBA" id="ARBA00022777"/>
    </source>
</evidence>
<evidence type="ECO:0000256" key="6">
    <source>
        <dbReference type="ARBA" id="ARBA00022840"/>
    </source>
</evidence>
<dbReference type="SMART" id="SM00046">
    <property type="entry name" value="DAGKc"/>
    <property type="match status" value="1"/>
</dbReference>
<dbReference type="GO" id="GO:0008654">
    <property type="term" value="P:phospholipid biosynthetic process"/>
    <property type="evidence" value="ECO:0007669"/>
    <property type="project" value="UniProtKB-KW"/>
</dbReference>
<keyword evidence="7" id="KW-0444">Lipid biosynthesis</keyword>
<comment type="cofactor">
    <cofactor evidence="1">
        <name>Mg(2+)</name>
        <dbReference type="ChEBI" id="CHEBI:18420"/>
    </cofactor>
</comment>
<evidence type="ECO:0000256" key="3">
    <source>
        <dbReference type="ARBA" id="ARBA00022679"/>
    </source>
</evidence>
<evidence type="ECO:0000256" key="2">
    <source>
        <dbReference type="ARBA" id="ARBA00005983"/>
    </source>
</evidence>
<reference evidence="10" key="1">
    <citation type="submission" date="2020-10" db="EMBL/GenBank/DDBJ databases">
        <authorList>
            <person name="Gilroy R."/>
        </authorList>
    </citation>
    <scope>NUCLEOTIDE SEQUENCE</scope>
    <source>
        <strain evidence="10">23406</strain>
    </source>
</reference>
<dbReference type="NCBIfam" id="TIGR00147">
    <property type="entry name" value="YegS/Rv2252/BmrU family lipid kinase"/>
    <property type="match status" value="1"/>
</dbReference>
<evidence type="ECO:0000313" key="10">
    <source>
        <dbReference type="EMBL" id="HIV00772.1"/>
    </source>
</evidence>
<keyword evidence="4" id="KW-0547">Nucleotide-binding</keyword>
<dbReference type="Proteomes" id="UP000886891">
    <property type="component" value="Unassembled WGS sequence"/>
</dbReference>
<proteinExistence type="inferred from homology"/>
<dbReference type="PROSITE" id="PS50146">
    <property type="entry name" value="DAGK"/>
    <property type="match status" value="1"/>
</dbReference>
<dbReference type="Gene3D" id="3.40.50.10330">
    <property type="entry name" value="Probable inorganic polyphosphate/atp-NAD kinase, domain 1"/>
    <property type="match status" value="1"/>
</dbReference>
<evidence type="ECO:0000259" key="9">
    <source>
        <dbReference type="PROSITE" id="PS50146"/>
    </source>
</evidence>
<gene>
    <name evidence="10" type="ORF">IAB14_06645</name>
</gene>
<dbReference type="PANTHER" id="PTHR12358:SF54">
    <property type="entry name" value="SPHINGOSINE KINASE RELATED PROTEIN"/>
    <property type="match status" value="1"/>
</dbReference>
<keyword evidence="7" id="KW-0594">Phospholipid biosynthesis</keyword>
<dbReference type="InterPro" id="IPR050187">
    <property type="entry name" value="Lipid_Phosphate_FormReg"/>
</dbReference>
<evidence type="ECO:0000313" key="11">
    <source>
        <dbReference type="Proteomes" id="UP000886891"/>
    </source>
</evidence>
<dbReference type="InterPro" id="IPR045540">
    <property type="entry name" value="YegS/DAGK_C"/>
</dbReference>
<dbReference type="InterPro" id="IPR005218">
    <property type="entry name" value="Diacylglycerol/lipid_kinase"/>
</dbReference>
<accession>A0A9D1NDU2</accession>
<evidence type="ECO:0000256" key="7">
    <source>
        <dbReference type="ARBA" id="ARBA00023209"/>
    </source>
</evidence>
<dbReference type="Pfam" id="PF00781">
    <property type="entry name" value="DAGK_cat"/>
    <property type="match status" value="1"/>
</dbReference>
<organism evidence="10 11">
    <name type="scientific">Candidatus Stercoripulliclostridium merdipullorum</name>
    <dbReference type="NCBI Taxonomy" id="2840952"/>
    <lineage>
        <taxon>Bacteria</taxon>
        <taxon>Bacillati</taxon>
        <taxon>Bacillota</taxon>
        <taxon>Clostridia</taxon>
        <taxon>Eubacteriales</taxon>
        <taxon>Candidatus Stercoripulliclostridium</taxon>
    </lineage>
</organism>
<keyword evidence="5 10" id="KW-0418">Kinase</keyword>
<keyword evidence="3" id="KW-0808">Transferase</keyword>
<sequence length="288" mass="31432">MYDIIFNPVSAKGKSRAALNVVEGVLHSKSIPYTVHETQYQGHAKELAAALSAQPVNLIVMGGDGTFSEVLNGIENFQNVVLGLIPCGTGNDFVRATTIPSDVQGALDIILRGDKGYVDFIQLGDRRALNCAGAGMDVDTLVRYETIKFFKGKLRYYAALIDVLLHTKFHKLRLTVDGVTQEKSVFLITAANGTCIGGGMPISPNSDPFDGKFDIVVVNEIKKRKILPLLIKFLNGGKHINAPCTEVYRTDRAVIEILDDGKTEVDGEVFDGKVLDCRIVTDTLTIFR</sequence>
<comment type="caution">
    <text evidence="10">The sequence shown here is derived from an EMBL/GenBank/DDBJ whole genome shotgun (WGS) entry which is preliminary data.</text>
</comment>
<keyword evidence="6" id="KW-0067">ATP-binding</keyword>
<name>A0A9D1NDU2_9FIRM</name>
<keyword evidence="7" id="KW-0443">Lipid metabolism</keyword>
<reference evidence="10" key="2">
    <citation type="journal article" date="2021" name="PeerJ">
        <title>Extensive microbial diversity within the chicken gut microbiome revealed by metagenomics and culture.</title>
        <authorList>
            <person name="Gilroy R."/>
            <person name="Ravi A."/>
            <person name="Getino M."/>
            <person name="Pursley I."/>
            <person name="Horton D.L."/>
            <person name="Alikhan N.F."/>
            <person name="Baker D."/>
            <person name="Gharbi K."/>
            <person name="Hall N."/>
            <person name="Watson M."/>
            <person name="Adriaenssens E.M."/>
            <person name="Foster-Nyarko E."/>
            <person name="Jarju S."/>
            <person name="Secka A."/>
            <person name="Antonio M."/>
            <person name="Oren A."/>
            <person name="Chaudhuri R.R."/>
            <person name="La Ragione R."/>
            <person name="Hildebrand F."/>
            <person name="Pallen M.J."/>
        </authorList>
    </citation>
    <scope>NUCLEOTIDE SEQUENCE</scope>
    <source>
        <strain evidence="10">23406</strain>
    </source>
</reference>